<keyword evidence="10" id="KW-1185">Reference proteome</keyword>
<name>A0A518GCJ0_9BACT</name>
<accession>A0A518GCJ0</accession>
<evidence type="ECO:0000256" key="1">
    <source>
        <dbReference type="ARBA" id="ARBA00004141"/>
    </source>
</evidence>
<evidence type="ECO:0000259" key="8">
    <source>
        <dbReference type="Pfam" id="PF12821"/>
    </source>
</evidence>
<evidence type="ECO:0000313" key="10">
    <source>
        <dbReference type="Proteomes" id="UP000318017"/>
    </source>
</evidence>
<organism evidence="9 10">
    <name type="scientific">Aureliella helgolandensis</name>
    <dbReference type="NCBI Taxonomy" id="2527968"/>
    <lineage>
        <taxon>Bacteria</taxon>
        <taxon>Pseudomonadati</taxon>
        <taxon>Planctomycetota</taxon>
        <taxon>Planctomycetia</taxon>
        <taxon>Pirellulales</taxon>
        <taxon>Pirellulaceae</taxon>
        <taxon>Aureliella</taxon>
    </lineage>
</organism>
<evidence type="ECO:0000256" key="4">
    <source>
        <dbReference type="ARBA" id="ARBA00023136"/>
    </source>
</evidence>
<dbReference type="InterPro" id="IPR024528">
    <property type="entry name" value="ThrE_2"/>
</dbReference>
<feature type="domain" description="Threonine/Serine exporter ThrE" evidence="8">
    <location>
        <begin position="272"/>
        <end position="396"/>
    </location>
</feature>
<proteinExistence type="inferred from homology"/>
<dbReference type="AlphaFoldDB" id="A0A518GCJ0"/>
<feature type="transmembrane region" description="Helical" evidence="6">
    <location>
        <begin position="115"/>
        <end position="137"/>
    </location>
</feature>
<sequence length="404" mass="43325">MPAPLDREELHHFLVKAGTLLHRYGTPSHRLERVMSEVATAIGVESVFLYTPTALIVALESGENERTYLRRVDAGPVDVDKLLRFDETLDDLRNAELTVKEASRKFDEIAASPPTYSATFTLLTSAITCGVVAILFRGTTTEVLAATSIGLVINFLEILHLRFKLEHGFLQPFSGFFASLSALAIAHYIAPIDDRLVTLASLIVMIPGLSITVALTELAVGHLSAGVARLAGSCVSLLTMTIGVALGWRLAIGWRNLPIDPAGQLPTWSHWLAMVVGSLAFAVVFRARWPQWPVIVCVAAGGYLASYFTRQALGIETGAFCGALAVGIGSNLYARLRERPALVALTPGLLVLVPGSIGYRSLTAFLDRQTLAGIDFAFSMVIVAAALVGGILAANVILPPKRVL</sequence>
<dbReference type="InterPro" id="IPR051361">
    <property type="entry name" value="ThrE/Ser_Exporter"/>
</dbReference>
<keyword evidence="3 6" id="KW-1133">Transmembrane helix</keyword>
<evidence type="ECO:0000313" key="9">
    <source>
        <dbReference type="EMBL" id="QDV26309.1"/>
    </source>
</evidence>
<evidence type="ECO:0000256" key="3">
    <source>
        <dbReference type="ARBA" id="ARBA00022989"/>
    </source>
</evidence>
<dbReference type="Pfam" id="PF12821">
    <property type="entry name" value="ThrE_2"/>
    <property type="match status" value="1"/>
</dbReference>
<keyword evidence="4 6" id="KW-0472">Membrane</keyword>
<dbReference type="InterPro" id="IPR010619">
    <property type="entry name" value="ThrE-like_N"/>
</dbReference>
<feature type="transmembrane region" description="Helical" evidence="6">
    <location>
        <begin position="173"/>
        <end position="190"/>
    </location>
</feature>
<protein>
    <recommendedName>
        <fullName evidence="11">Inner membrane protein YjjP</fullName>
    </recommendedName>
</protein>
<dbReference type="KEGG" id="ahel:Q31a_46810"/>
<dbReference type="GO" id="GO:0016020">
    <property type="term" value="C:membrane"/>
    <property type="evidence" value="ECO:0007669"/>
    <property type="project" value="UniProtKB-SubCell"/>
</dbReference>
<reference evidence="9 10" key="1">
    <citation type="submission" date="2019-02" db="EMBL/GenBank/DDBJ databases">
        <title>Deep-cultivation of Planctomycetes and their phenomic and genomic characterization uncovers novel biology.</title>
        <authorList>
            <person name="Wiegand S."/>
            <person name="Jogler M."/>
            <person name="Boedeker C."/>
            <person name="Pinto D."/>
            <person name="Vollmers J."/>
            <person name="Rivas-Marin E."/>
            <person name="Kohn T."/>
            <person name="Peeters S.H."/>
            <person name="Heuer A."/>
            <person name="Rast P."/>
            <person name="Oberbeckmann S."/>
            <person name="Bunk B."/>
            <person name="Jeske O."/>
            <person name="Meyerdierks A."/>
            <person name="Storesund J.E."/>
            <person name="Kallscheuer N."/>
            <person name="Luecker S."/>
            <person name="Lage O.M."/>
            <person name="Pohl T."/>
            <person name="Merkel B.J."/>
            <person name="Hornburger P."/>
            <person name="Mueller R.-W."/>
            <person name="Bruemmer F."/>
            <person name="Labrenz M."/>
            <person name="Spormann A.M."/>
            <person name="Op den Camp H."/>
            <person name="Overmann J."/>
            <person name="Amann R."/>
            <person name="Jetten M.S.M."/>
            <person name="Mascher T."/>
            <person name="Medema M.H."/>
            <person name="Devos D.P."/>
            <person name="Kaster A.-K."/>
            <person name="Ovreas L."/>
            <person name="Rohde M."/>
            <person name="Galperin M.Y."/>
            <person name="Jogler C."/>
        </authorList>
    </citation>
    <scope>NUCLEOTIDE SEQUENCE [LARGE SCALE GENOMIC DNA]</scope>
    <source>
        <strain evidence="9 10">Q31a</strain>
    </source>
</reference>
<evidence type="ECO:0000259" key="7">
    <source>
        <dbReference type="Pfam" id="PF06738"/>
    </source>
</evidence>
<dbReference type="PANTHER" id="PTHR31082:SF4">
    <property type="entry name" value="PHEROMONE-REGULATED MEMBRANE PROTEIN 10"/>
    <property type="match status" value="1"/>
</dbReference>
<feature type="domain" description="Threonine/serine exporter-like N-terminal" evidence="7">
    <location>
        <begin position="12"/>
        <end position="250"/>
    </location>
</feature>
<evidence type="ECO:0008006" key="11">
    <source>
        <dbReference type="Google" id="ProtNLM"/>
    </source>
</evidence>
<feature type="transmembrane region" description="Helical" evidence="6">
    <location>
        <begin position="371"/>
        <end position="398"/>
    </location>
</feature>
<keyword evidence="2 6" id="KW-0812">Transmembrane</keyword>
<evidence type="ECO:0000256" key="5">
    <source>
        <dbReference type="ARBA" id="ARBA00034125"/>
    </source>
</evidence>
<dbReference type="Pfam" id="PF06738">
    <property type="entry name" value="ThrE"/>
    <property type="match status" value="1"/>
</dbReference>
<dbReference type="EMBL" id="CP036298">
    <property type="protein sequence ID" value="QDV26309.1"/>
    <property type="molecule type" value="Genomic_DNA"/>
</dbReference>
<feature type="transmembrane region" description="Helical" evidence="6">
    <location>
        <begin position="268"/>
        <end position="285"/>
    </location>
</feature>
<dbReference type="GO" id="GO:0022857">
    <property type="term" value="F:transmembrane transporter activity"/>
    <property type="evidence" value="ECO:0007669"/>
    <property type="project" value="InterPro"/>
</dbReference>
<dbReference type="Proteomes" id="UP000318017">
    <property type="component" value="Chromosome"/>
</dbReference>
<gene>
    <name evidence="9" type="ORF">Q31a_46810</name>
</gene>
<dbReference type="OrthoDB" id="5295394at2"/>
<evidence type="ECO:0000256" key="6">
    <source>
        <dbReference type="SAM" id="Phobius"/>
    </source>
</evidence>
<feature type="transmembrane region" description="Helical" evidence="6">
    <location>
        <begin position="341"/>
        <end position="359"/>
    </location>
</feature>
<feature type="transmembrane region" description="Helical" evidence="6">
    <location>
        <begin position="196"/>
        <end position="215"/>
    </location>
</feature>
<feature type="transmembrane region" description="Helical" evidence="6">
    <location>
        <begin position="292"/>
        <end position="309"/>
    </location>
</feature>
<feature type="transmembrane region" description="Helical" evidence="6">
    <location>
        <begin position="227"/>
        <end position="248"/>
    </location>
</feature>
<comment type="subcellular location">
    <subcellularLocation>
        <location evidence="1">Membrane</location>
        <topology evidence="1">Multi-pass membrane protein</topology>
    </subcellularLocation>
</comment>
<feature type="transmembrane region" description="Helical" evidence="6">
    <location>
        <begin position="315"/>
        <end position="334"/>
    </location>
</feature>
<comment type="similarity">
    <text evidence="5">Belongs to the ThrE exporter (TC 2.A.79) family.</text>
</comment>
<evidence type="ECO:0000256" key="2">
    <source>
        <dbReference type="ARBA" id="ARBA00022692"/>
    </source>
</evidence>
<dbReference type="RefSeq" id="WP_145082356.1">
    <property type="nucleotide sequence ID" value="NZ_CP036298.1"/>
</dbReference>
<dbReference type="PANTHER" id="PTHR31082">
    <property type="entry name" value="PHEROMONE-REGULATED MEMBRANE PROTEIN 10"/>
    <property type="match status" value="1"/>
</dbReference>